<comment type="similarity">
    <text evidence="3">Belongs to the Maf family. YhdE subfamily.</text>
</comment>
<protein>
    <recommendedName>
        <fullName evidence="3">dTTP/UTP pyrophosphatase</fullName>
        <shortName evidence="3">dTTPase/UTPase</shortName>
        <ecNumber evidence="3">3.6.1.9</ecNumber>
    </recommendedName>
    <alternativeName>
        <fullName evidence="3">Nucleoside triphosphate pyrophosphatase</fullName>
    </alternativeName>
    <alternativeName>
        <fullName evidence="3">Nucleotide pyrophosphatase</fullName>
        <shortName evidence="3">Nucleotide PPase</shortName>
    </alternativeName>
</protein>
<reference evidence="4 5" key="1">
    <citation type="journal article" date="2015" name="Nature">
        <title>rRNA introns, odd ribosomes, and small enigmatic genomes across a large radiation of phyla.</title>
        <authorList>
            <person name="Brown C.T."/>
            <person name="Hug L.A."/>
            <person name="Thomas B.C."/>
            <person name="Sharon I."/>
            <person name="Castelle C.J."/>
            <person name="Singh A."/>
            <person name="Wilkins M.J."/>
            <person name="Williams K.H."/>
            <person name="Banfield J.F."/>
        </authorList>
    </citation>
    <scope>NUCLEOTIDE SEQUENCE [LARGE SCALE GENOMIC DNA]</scope>
</reference>
<dbReference type="Proteomes" id="UP000034646">
    <property type="component" value="Unassembled WGS sequence"/>
</dbReference>
<feature type="active site" description="Proton acceptor" evidence="3">
    <location>
        <position position="69"/>
    </location>
</feature>
<evidence type="ECO:0000313" key="5">
    <source>
        <dbReference type="Proteomes" id="UP000034646"/>
    </source>
</evidence>
<comment type="function">
    <text evidence="3">Nucleoside triphosphate pyrophosphatase that hydrolyzes dTTP and UTP. May have a dual role in cell division arrest and in preventing the incorporation of modified nucleotides into cellular nucleic acids.</text>
</comment>
<dbReference type="EC" id="3.6.1.9" evidence="3"/>
<dbReference type="PANTHER" id="PTHR43213">
    <property type="entry name" value="BIFUNCTIONAL DTTP/UTP PYROPHOSPHATASE/METHYLTRANSFERASE PROTEIN-RELATED"/>
    <property type="match status" value="1"/>
</dbReference>
<keyword evidence="3" id="KW-0963">Cytoplasm</keyword>
<comment type="catalytic activity">
    <reaction evidence="3">
        <text>dTTP + H2O = dTMP + diphosphate + H(+)</text>
        <dbReference type="Rhea" id="RHEA:28534"/>
        <dbReference type="ChEBI" id="CHEBI:15377"/>
        <dbReference type="ChEBI" id="CHEBI:15378"/>
        <dbReference type="ChEBI" id="CHEBI:33019"/>
        <dbReference type="ChEBI" id="CHEBI:37568"/>
        <dbReference type="ChEBI" id="CHEBI:63528"/>
        <dbReference type="EC" id="3.6.1.9"/>
    </reaction>
</comment>
<dbReference type="InterPro" id="IPR003697">
    <property type="entry name" value="Maf-like"/>
</dbReference>
<dbReference type="AlphaFoldDB" id="A0A0G1DTG4"/>
<gene>
    <name evidence="4" type="ORF">UV76_C0002G0079</name>
</gene>
<dbReference type="GO" id="GO:0009117">
    <property type="term" value="P:nucleotide metabolic process"/>
    <property type="evidence" value="ECO:0007669"/>
    <property type="project" value="UniProtKB-KW"/>
</dbReference>
<evidence type="ECO:0000313" key="4">
    <source>
        <dbReference type="EMBL" id="KKT01166.1"/>
    </source>
</evidence>
<evidence type="ECO:0000256" key="3">
    <source>
        <dbReference type="HAMAP-Rule" id="MF_00528"/>
    </source>
</evidence>
<dbReference type="GO" id="GO:0036218">
    <property type="term" value="F:dTTP diphosphatase activity"/>
    <property type="evidence" value="ECO:0007669"/>
    <property type="project" value="RHEA"/>
</dbReference>
<proteinExistence type="inferred from homology"/>
<dbReference type="HAMAP" id="MF_00528">
    <property type="entry name" value="Maf"/>
    <property type="match status" value="1"/>
</dbReference>
<comment type="caution">
    <text evidence="3">Lacks conserved residue(s) required for the propagation of feature annotation.</text>
</comment>
<comment type="subcellular location">
    <subcellularLocation>
        <location evidence="3">Cytoplasm</location>
    </subcellularLocation>
</comment>
<dbReference type="CDD" id="cd00555">
    <property type="entry name" value="Maf"/>
    <property type="match status" value="1"/>
</dbReference>
<dbReference type="GO" id="GO:0005737">
    <property type="term" value="C:cytoplasm"/>
    <property type="evidence" value="ECO:0007669"/>
    <property type="project" value="UniProtKB-SubCell"/>
</dbReference>
<evidence type="ECO:0000256" key="2">
    <source>
        <dbReference type="ARBA" id="ARBA00022801"/>
    </source>
</evidence>
<comment type="catalytic activity">
    <reaction evidence="3">
        <text>UTP + H2O = UMP + diphosphate + H(+)</text>
        <dbReference type="Rhea" id="RHEA:29395"/>
        <dbReference type="ChEBI" id="CHEBI:15377"/>
        <dbReference type="ChEBI" id="CHEBI:15378"/>
        <dbReference type="ChEBI" id="CHEBI:33019"/>
        <dbReference type="ChEBI" id="CHEBI:46398"/>
        <dbReference type="ChEBI" id="CHEBI:57865"/>
        <dbReference type="EC" id="3.6.1.9"/>
    </reaction>
</comment>
<comment type="caution">
    <text evidence="4">The sequence shown here is derived from an EMBL/GenBank/DDBJ whole genome shotgun (WGS) entry which is preliminary data.</text>
</comment>
<comment type="cofactor">
    <cofactor evidence="1 3">
        <name>a divalent metal cation</name>
        <dbReference type="ChEBI" id="CHEBI:60240"/>
    </cofactor>
</comment>
<dbReference type="PANTHER" id="PTHR43213:SF5">
    <property type="entry name" value="BIFUNCTIONAL DTTP_UTP PYROPHOSPHATASE_METHYLTRANSFERASE PROTEIN-RELATED"/>
    <property type="match status" value="1"/>
</dbReference>
<dbReference type="STRING" id="1618738.UV76_C0002G0079"/>
<accession>A0A0G1DTG4</accession>
<feature type="site" description="Important for substrate specificity" evidence="3">
    <location>
        <position position="154"/>
    </location>
</feature>
<dbReference type="Pfam" id="PF02545">
    <property type="entry name" value="Maf"/>
    <property type="match status" value="1"/>
</dbReference>
<keyword evidence="2 3" id="KW-0378">Hydrolase</keyword>
<dbReference type="NCBIfam" id="TIGR00172">
    <property type="entry name" value="maf"/>
    <property type="match status" value="1"/>
</dbReference>
<organism evidence="4 5">
    <name type="scientific">Candidatus Nomurabacteria bacterium GW2011_GWA2_43_15</name>
    <dbReference type="NCBI Taxonomy" id="1618738"/>
    <lineage>
        <taxon>Bacteria</taxon>
        <taxon>Candidatus Nomuraibacteriota</taxon>
    </lineage>
</organism>
<feature type="site" description="Important for substrate specificity" evidence="3">
    <location>
        <position position="70"/>
    </location>
</feature>
<feature type="site" description="Important for substrate specificity" evidence="3">
    <location>
        <position position="12"/>
    </location>
</feature>
<dbReference type="SUPFAM" id="SSF52972">
    <property type="entry name" value="ITPase-like"/>
    <property type="match status" value="1"/>
</dbReference>
<name>A0A0G1DTG4_9BACT</name>
<keyword evidence="3" id="KW-0546">Nucleotide metabolism</keyword>
<dbReference type="Gene3D" id="3.90.950.10">
    <property type="match status" value="1"/>
</dbReference>
<dbReference type="GO" id="GO:0036221">
    <property type="term" value="F:UTP diphosphatase activity"/>
    <property type="evidence" value="ECO:0007669"/>
    <property type="project" value="RHEA"/>
</dbReference>
<sequence length="190" mass="21168">MRKIILASTSPRRQKLLAQTGLKFEIIASNYDEDITLPLPPGELVKFISRKKAESVARNYDDAIVIGGDTLVYFDGQVLGKPHISLRAKEMLKMLSGNEHSIFTGFTVIDTKNGKIASDFIEAKVKFKNLSDEEINEYIETGEPLTRAGAYDIQKVRETFVERFTGDYEGIVGLPVGPLLKVLETFGVKL</sequence>
<dbReference type="InterPro" id="IPR029001">
    <property type="entry name" value="ITPase-like_fam"/>
</dbReference>
<evidence type="ECO:0000256" key="1">
    <source>
        <dbReference type="ARBA" id="ARBA00001968"/>
    </source>
</evidence>
<dbReference type="PATRIC" id="fig|1618738.3.peg.146"/>
<dbReference type="EMBL" id="LCFS01000002">
    <property type="protein sequence ID" value="KKT01166.1"/>
    <property type="molecule type" value="Genomic_DNA"/>
</dbReference>
<dbReference type="PIRSF" id="PIRSF006305">
    <property type="entry name" value="Maf"/>
    <property type="match status" value="1"/>
</dbReference>